<evidence type="ECO:0000313" key="3">
    <source>
        <dbReference type="Proteomes" id="UP000515150"/>
    </source>
</evidence>
<feature type="region of interest" description="Disordered" evidence="1">
    <location>
        <begin position="51"/>
        <end position="115"/>
    </location>
</feature>
<evidence type="ECO:0000313" key="4">
    <source>
        <dbReference type="RefSeq" id="XP_028995371.3"/>
    </source>
</evidence>
<feature type="region of interest" description="Disordered" evidence="1">
    <location>
        <begin position="427"/>
        <end position="491"/>
    </location>
</feature>
<dbReference type="GeneID" id="114848791"/>
<dbReference type="Proteomes" id="UP000515150">
    <property type="component" value="Chromosome 22"/>
</dbReference>
<protein>
    <submittedName>
        <fullName evidence="4">Uncharacterized protein LOC114848791</fullName>
    </submittedName>
</protein>
<evidence type="ECO:0000259" key="2">
    <source>
        <dbReference type="Pfam" id="PF20499"/>
    </source>
</evidence>
<reference evidence="4" key="1">
    <citation type="submission" date="2025-08" db="UniProtKB">
        <authorList>
            <consortium name="RefSeq"/>
        </authorList>
    </citation>
    <scope>IDENTIFICATION</scope>
</reference>
<feature type="compositionally biased region" description="Polar residues" evidence="1">
    <location>
        <begin position="77"/>
        <end position="98"/>
    </location>
</feature>
<dbReference type="OrthoDB" id="411173at2759"/>
<dbReference type="RefSeq" id="XP_028995371.3">
    <property type="nucleotide sequence ID" value="XM_029139538.3"/>
</dbReference>
<sequence>MEEQLQQNNVSEVWRSLKTISGFKAPHPQAEGDPSWVNELNSYFNRFDQAPTHTSQQLPPNLLSPHTTGLPAPTALHTFTQSPLPSALTTGDSSQQHRLTSHHTKTLPPPLSFSSTQVRSELRKIKARKAAGPDGISSRLLKSCAGELCRVMEHVFNLSLKLRVVPQLCKTSCVVPVPKTPHAKDPSSFRPAALTSHLMKTLERLVLGHLRSAVGTYLDPLQFAYRHGIRADDAVIFLLHRALSHLEKPGSTVRIMFFDFSSAFNTIQPVPCILQGGGDPHCSQLPLSQYEIQFGQYRGQTFKWLLSHDVGYAVSLLASHQKERESGDTSSSPLMANKDALTSYSKLFPEVMSAVEGRRATEGSKSVRSQDKKLVEFGPHGAMTYASMYEATGKEVETYVQWLRKKKCIPGSNLHALKTYILGRDQEKNQHPSQQPQCPPSDKVPSSASTPVPVDDLDLSSSGDSGVAVRPRTRAAAAAEGCPKPSRPISGSELLPHSWRQTLPEEQQDWVGRALFTRNARGQRVLTTDLRLWWYPPGARPLYTQTPASSHAFFQRPFFLWMPYRMWACRLVCPSCDTKLTGAGLYKTVRRVLDRDGWYFMGTEYLECRSCGKKMAAWVPGIINQLDPGHRNQFPAVLTYKLSCHKSVISQMRQRTLGNSATRLRKQLMEDHTETWMSCTATYLGVLKKLGVAGAAVKPVTVPPLHPVPTVGWLLSVFVRDALSRLEATKARVTSIFGNILKMESTKKMTSKLAGKAAGTAAWVTNVGNEYGQVLMSVLTAAEGDGLLPMAAGLMRRYREAQVAPPAVLYVGRDCCSLTGRTGTSAMFSEWDQLVVRLDVWHLCQRCHH</sequence>
<organism evidence="3 4">
    <name type="scientific">Betta splendens</name>
    <name type="common">Siamese fighting fish</name>
    <dbReference type="NCBI Taxonomy" id="158456"/>
    <lineage>
        <taxon>Eukaryota</taxon>
        <taxon>Metazoa</taxon>
        <taxon>Chordata</taxon>
        <taxon>Craniata</taxon>
        <taxon>Vertebrata</taxon>
        <taxon>Euteleostomi</taxon>
        <taxon>Actinopterygii</taxon>
        <taxon>Neopterygii</taxon>
        <taxon>Teleostei</taxon>
        <taxon>Neoteleostei</taxon>
        <taxon>Acanthomorphata</taxon>
        <taxon>Anabantaria</taxon>
        <taxon>Anabantiformes</taxon>
        <taxon>Anabantoidei</taxon>
        <taxon>Osphronemidae</taxon>
        <taxon>Betta</taxon>
    </lineage>
</organism>
<proteinExistence type="predicted"/>
<dbReference type="KEGG" id="bspl:114848791"/>
<name>A0A6P7LKU8_BETSP</name>
<evidence type="ECO:0000256" key="1">
    <source>
        <dbReference type="SAM" id="MobiDB-lite"/>
    </source>
</evidence>
<keyword evidence="3" id="KW-1185">Reference proteome</keyword>
<feature type="domain" description="DUF6729" evidence="2">
    <location>
        <begin position="499"/>
        <end position="723"/>
    </location>
</feature>
<dbReference type="AlphaFoldDB" id="A0A6P7LKU8"/>
<accession>A0A6P7LKU8</accession>
<dbReference type="PANTHER" id="PTHR24401:SF29">
    <property type="entry name" value="SI:CH211-243P7.3-RELATED"/>
    <property type="match status" value="1"/>
</dbReference>
<feature type="compositionally biased region" description="Polar residues" evidence="1">
    <location>
        <begin position="51"/>
        <end position="67"/>
    </location>
</feature>
<gene>
    <name evidence="4" type="primary">LOC114848791</name>
</gene>
<dbReference type="InterPro" id="IPR046616">
    <property type="entry name" value="DUF6729"/>
</dbReference>
<dbReference type="PANTHER" id="PTHR24401">
    <property type="entry name" value="SI:CH211-243P7.3-RELATED"/>
    <property type="match status" value="1"/>
</dbReference>
<dbReference type="Pfam" id="PF20499">
    <property type="entry name" value="DUF6729"/>
    <property type="match status" value="1"/>
</dbReference>
<dbReference type="InParanoid" id="A0A6P7LKU8"/>